<evidence type="ECO:0000313" key="1">
    <source>
        <dbReference type="EMBL" id="KZS14389.1"/>
    </source>
</evidence>
<evidence type="ECO:0000313" key="2">
    <source>
        <dbReference type="Proteomes" id="UP000076858"/>
    </source>
</evidence>
<accession>A0A164XMP4</accession>
<proteinExistence type="predicted"/>
<reference evidence="1 2" key="1">
    <citation type="submission" date="2016-03" db="EMBL/GenBank/DDBJ databases">
        <title>EvidentialGene: Evidence-directed Construction of Genes on Genomes.</title>
        <authorList>
            <person name="Gilbert D.G."/>
            <person name="Choi J.-H."/>
            <person name="Mockaitis K."/>
            <person name="Colbourne J."/>
            <person name="Pfrender M."/>
        </authorList>
    </citation>
    <scope>NUCLEOTIDE SEQUENCE [LARGE SCALE GENOMIC DNA]</scope>
    <source>
        <strain evidence="1 2">Xinb3</strain>
        <tissue evidence="1">Complete organism</tissue>
    </source>
</reference>
<gene>
    <name evidence="1" type="ORF">APZ42_020267</name>
</gene>
<sequence>MQRPPVSDLLFLLHPNQTFLDTVPKMFKRPVFIVLNTRLECPGNDLSIKIEEGGTMGSYAP</sequence>
<protein>
    <submittedName>
        <fullName evidence="1">Uncharacterized protein</fullName>
    </submittedName>
</protein>
<dbReference type="Proteomes" id="UP000076858">
    <property type="component" value="Unassembled WGS sequence"/>
</dbReference>
<comment type="caution">
    <text evidence="1">The sequence shown here is derived from an EMBL/GenBank/DDBJ whole genome shotgun (WGS) entry which is preliminary data.</text>
</comment>
<dbReference type="AlphaFoldDB" id="A0A164XMP4"/>
<dbReference type="EMBL" id="LRGB01000958">
    <property type="protein sequence ID" value="KZS14389.1"/>
    <property type="molecule type" value="Genomic_DNA"/>
</dbReference>
<name>A0A164XMP4_9CRUS</name>
<organism evidence="1 2">
    <name type="scientific">Daphnia magna</name>
    <dbReference type="NCBI Taxonomy" id="35525"/>
    <lineage>
        <taxon>Eukaryota</taxon>
        <taxon>Metazoa</taxon>
        <taxon>Ecdysozoa</taxon>
        <taxon>Arthropoda</taxon>
        <taxon>Crustacea</taxon>
        <taxon>Branchiopoda</taxon>
        <taxon>Diplostraca</taxon>
        <taxon>Cladocera</taxon>
        <taxon>Anomopoda</taxon>
        <taxon>Daphniidae</taxon>
        <taxon>Daphnia</taxon>
    </lineage>
</organism>
<keyword evidence="2" id="KW-1185">Reference proteome</keyword>